<evidence type="ECO:0000256" key="1">
    <source>
        <dbReference type="ARBA" id="ARBA00001933"/>
    </source>
</evidence>
<keyword evidence="5" id="KW-1185">Reference proteome</keyword>
<evidence type="ECO:0000256" key="2">
    <source>
        <dbReference type="ARBA" id="ARBA00022898"/>
    </source>
</evidence>
<dbReference type="CDD" id="cd01561">
    <property type="entry name" value="CBS_like"/>
    <property type="match status" value="1"/>
</dbReference>
<feature type="domain" description="Tryptophan synthase beta chain-like PALP" evidence="3">
    <location>
        <begin position="17"/>
        <end position="298"/>
    </location>
</feature>
<dbReference type="GO" id="GO:1901605">
    <property type="term" value="P:alpha-amino acid metabolic process"/>
    <property type="evidence" value="ECO:0007669"/>
    <property type="project" value="UniProtKB-ARBA"/>
</dbReference>
<comment type="cofactor">
    <cofactor evidence="1">
        <name>pyridoxal 5'-phosphate</name>
        <dbReference type="ChEBI" id="CHEBI:597326"/>
    </cofactor>
</comment>
<sequence length="314" mass="34242">MDWELPGSHRYVHRMAATPLVPVQLAAGEPAIWCKLEFLNPSGSTKDRIARYILEKAWRQGRLQTGDRVIEASSGSTSIAMALASAQIGVRFLAVMPEGVSNERVLLIRAYGGDVRFTPKADGIRGAIAEVERLGREPGTFLPRQFSNRDNADAHRLTTAREVIDQIPGGRVDAVVSGVGTGGTLVGLYHGFAEVGCRLIAVHAKPVNLYGDADAECCSYSARIPGVADRISEIFREDNLPGLLTLEVNDEVAIATTRQLMRLGFPVGPSSGLNFAAAREAHRRLGRPQAQVVTVFPDRMERYFTTELFQPYLA</sequence>
<proteinExistence type="predicted"/>
<dbReference type="Gene3D" id="3.40.50.1100">
    <property type="match status" value="2"/>
</dbReference>
<reference evidence="5" key="1">
    <citation type="submission" date="2019-08" db="EMBL/GenBank/DDBJ databases">
        <title>Limnoglobus roseus gen. nov., sp. nov., a novel freshwater planctomycete with a giant genome from the family Gemmataceae.</title>
        <authorList>
            <person name="Kulichevskaya I.S."/>
            <person name="Naumoff D.G."/>
            <person name="Miroshnikov K."/>
            <person name="Ivanova A."/>
            <person name="Philippov D.A."/>
            <person name="Hakobyan A."/>
            <person name="Rijpstra I.C."/>
            <person name="Sinninghe Damste J.S."/>
            <person name="Liesack W."/>
            <person name="Dedysh S.N."/>
        </authorList>
    </citation>
    <scope>NUCLEOTIDE SEQUENCE [LARGE SCALE GENOMIC DNA]</scope>
    <source>
        <strain evidence="5">PX52</strain>
    </source>
</reference>
<evidence type="ECO:0000313" key="5">
    <source>
        <dbReference type="Proteomes" id="UP000324974"/>
    </source>
</evidence>
<dbReference type="Pfam" id="PF00291">
    <property type="entry name" value="PALP"/>
    <property type="match status" value="1"/>
</dbReference>
<dbReference type="InterPro" id="IPR050214">
    <property type="entry name" value="Cys_Synth/Cystath_Beta-Synth"/>
</dbReference>
<keyword evidence="2" id="KW-0663">Pyridoxal phosphate</keyword>
<dbReference type="InterPro" id="IPR036052">
    <property type="entry name" value="TrpB-like_PALP_sf"/>
</dbReference>
<dbReference type="Proteomes" id="UP000324974">
    <property type="component" value="Chromosome"/>
</dbReference>
<dbReference type="EMBL" id="CP042425">
    <property type="protein sequence ID" value="QEL16192.1"/>
    <property type="molecule type" value="Genomic_DNA"/>
</dbReference>
<gene>
    <name evidence="4" type="ORF">PX52LOC_03132</name>
</gene>
<name>A0A5C1AER9_9BACT</name>
<dbReference type="KEGG" id="lrs:PX52LOC_03132"/>
<accession>A0A5C1AER9</accession>
<dbReference type="RefSeq" id="WP_149110950.1">
    <property type="nucleotide sequence ID" value="NZ_CP042425.1"/>
</dbReference>
<organism evidence="4 5">
    <name type="scientific">Limnoglobus roseus</name>
    <dbReference type="NCBI Taxonomy" id="2598579"/>
    <lineage>
        <taxon>Bacteria</taxon>
        <taxon>Pseudomonadati</taxon>
        <taxon>Planctomycetota</taxon>
        <taxon>Planctomycetia</taxon>
        <taxon>Gemmatales</taxon>
        <taxon>Gemmataceae</taxon>
        <taxon>Limnoglobus</taxon>
    </lineage>
</organism>
<protein>
    <submittedName>
        <fullName evidence="4">Cysteine synthase family protein</fullName>
    </submittedName>
</protein>
<dbReference type="InterPro" id="IPR001926">
    <property type="entry name" value="TrpB-like_PALP"/>
</dbReference>
<evidence type="ECO:0000259" key="3">
    <source>
        <dbReference type="Pfam" id="PF00291"/>
    </source>
</evidence>
<dbReference type="AlphaFoldDB" id="A0A5C1AER9"/>
<dbReference type="PANTHER" id="PTHR10314">
    <property type="entry name" value="CYSTATHIONINE BETA-SYNTHASE"/>
    <property type="match status" value="1"/>
</dbReference>
<dbReference type="OrthoDB" id="9815130at2"/>
<evidence type="ECO:0000313" key="4">
    <source>
        <dbReference type="EMBL" id="QEL16192.1"/>
    </source>
</evidence>
<dbReference type="SUPFAM" id="SSF53686">
    <property type="entry name" value="Tryptophan synthase beta subunit-like PLP-dependent enzymes"/>
    <property type="match status" value="1"/>
</dbReference>